<feature type="region of interest" description="Disordered" evidence="1">
    <location>
        <begin position="181"/>
        <end position="205"/>
    </location>
</feature>
<evidence type="ECO:0000256" key="1">
    <source>
        <dbReference type="SAM" id="MobiDB-lite"/>
    </source>
</evidence>
<name>A0AAD4LXH1_9AGAM</name>
<evidence type="ECO:0000313" key="3">
    <source>
        <dbReference type="Proteomes" id="UP001203297"/>
    </source>
</evidence>
<sequence>MARLAHMVLSEARSAPHPTTEVERIHMMLDQPASLFNTLGDFFNDGAPETFYNTLVKNMRELMGQAAKQQGEAEFTTEERGAYQEQARKERHRYKGERLKQEKAEIDATAPKDVRRTLADPEKTLRRHRKAHHPSTPTSPIRSRAHPLEGLKLQPLPIALGLPRSPIAASLSDYPIALPRGSPVVSARPGHARQSCHPSRRTIGN</sequence>
<protein>
    <submittedName>
        <fullName evidence="2">Uncharacterized protein</fullName>
    </submittedName>
</protein>
<reference evidence="2" key="1">
    <citation type="journal article" date="2022" name="New Phytol.">
        <title>Evolutionary transition to the ectomycorrhizal habit in the genomes of a hyperdiverse lineage of mushroom-forming fungi.</title>
        <authorList>
            <person name="Looney B."/>
            <person name="Miyauchi S."/>
            <person name="Morin E."/>
            <person name="Drula E."/>
            <person name="Courty P.E."/>
            <person name="Kohler A."/>
            <person name="Kuo A."/>
            <person name="LaButti K."/>
            <person name="Pangilinan J."/>
            <person name="Lipzen A."/>
            <person name="Riley R."/>
            <person name="Andreopoulos W."/>
            <person name="He G."/>
            <person name="Johnson J."/>
            <person name="Nolan M."/>
            <person name="Tritt A."/>
            <person name="Barry K.W."/>
            <person name="Grigoriev I.V."/>
            <person name="Nagy L.G."/>
            <person name="Hibbett D."/>
            <person name="Henrissat B."/>
            <person name="Matheny P.B."/>
            <person name="Labbe J."/>
            <person name="Martin F.M."/>
        </authorList>
    </citation>
    <scope>NUCLEOTIDE SEQUENCE</scope>
    <source>
        <strain evidence="2">BPL690</strain>
    </source>
</reference>
<feature type="compositionally biased region" description="Basic and acidic residues" evidence="1">
    <location>
        <begin position="96"/>
        <end position="124"/>
    </location>
</feature>
<keyword evidence="3" id="KW-1185">Reference proteome</keyword>
<accession>A0AAD4LXH1</accession>
<proteinExistence type="predicted"/>
<dbReference type="AlphaFoldDB" id="A0AAD4LXH1"/>
<feature type="compositionally biased region" description="Basic and acidic residues" evidence="1">
    <location>
        <begin position="77"/>
        <end position="88"/>
    </location>
</feature>
<comment type="caution">
    <text evidence="2">The sequence shown here is derived from an EMBL/GenBank/DDBJ whole genome shotgun (WGS) entry which is preliminary data.</text>
</comment>
<dbReference type="EMBL" id="WTXG01000160">
    <property type="protein sequence ID" value="KAI0291386.1"/>
    <property type="molecule type" value="Genomic_DNA"/>
</dbReference>
<feature type="region of interest" description="Disordered" evidence="1">
    <location>
        <begin position="68"/>
        <end position="146"/>
    </location>
</feature>
<dbReference type="Proteomes" id="UP001203297">
    <property type="component" value="Unassembled WGS sequence"/>
</dbReference>
<organism evidence="2 3">
    <name type="scientific">Multifurca ochricompacta</name>
    <dbReference type="NCBI Taxonomy" id="376703"/>
    <lineage>
        <taxon>Eukaryota</taxon>
        <taxon>Fungi</taxon>
        <taxon>Dikarya</taxon>
        <taxon>Basidiomycota</taxon>
        <taxon>Agaricomycotina</taxon>
        <taxon>Agaricomycetes</taxon>
        <taxon>Russulales</taxon>
        <taxon>Russulaceae</taxon>
        <taxon>Multifurca</taxon>
    </lineage>
</organism>
<evidence type="ECO:0000313" key="2">
    <source>
        <dbReference type="EMBL" id="KAI0291386.1"/>
    </source>
</evidence>
<gene>
    <name evidence="2" type="ORF">B0F90DRAFT_1844942</name>
</gene>